<comment type="caution">
    <text evidence="2">The sequence shown here is derived from an EMBL/GenBank/DDBJ whole genome shotgun (WGS) entry which is preliminary data.</text>
</comment>
<dbReference type="Proteomes" id="UP000299102">
    <property type="component" value="Unassembled WGS sequence"/>
</dbReference>
<evidence type="ECO:0000313" key="2">
    <source>
        <dbReference type="EMBL" id="GBP51123.1"/>
    </source>
</evidence>
<feature type="compositionally biased region" description="Polar residues" evidence="1">
    <location>
        <begin position="98"/>
        <end position="109"/>
    </location>
</feature>
<reference evidence="2 3" key="1">
    <citation type="journal article" date="2019" name="Commun. Biol.">
        <title>The bagworm genome reveals a unique fibroin gene that provides high tensile strength.</title>
        <authorList>
            <person name="Kono N."/>
            <person name="Nakamura H."/>
            <person name="Ohtoshi R."/>
            <person name="Tomita M."/>
            <person name="Numata K."/>
            <person name="Arakawa K."/>
        </authorList>
    </citation>
    <scope>NUCLEOTIDE SEQUENCE [LARGE SCALE GENOMIC DNA]</scope>
</reference>
<evidence type="ECO:0000313" key="3">
    <source>
        <dbReference type="Proteomes" id="UP000299102"/>
    </source>
</evidence>
<proteinExistence type="predicted"/>
<feature type="compositionally biased region" description="Basic and acidic residues" evidence="1">
    <location>
        <begin position="111"/>
        <end position="127"/>
    </location>
</feature>
<protein>
    <submittedName>
        <fullName evidence="2">Uncharacterized protein</fullName>
    </submittedName>
</protein>
<feature type="region of interest" description="Disordered" evidence="1">
    <location>
        <begin position="97"/>
        <end position="127"/>
    </location>
</feature>
<gene>
    <name evidence="2" type="ORF">EVAR_31848_1</name>
</gene>
<accession>A0A4C1WJD5</accession>
<name>A0A4C1WJD5_EUMVA</name>
<keyword evidence="3" id="KW-1185">Reference proteome</keyword>
<evidence type="ECO:0000256" key="1">
    <source>
        <dbReference type="SAM" id="MobiDB-lite"/>
    </source>
</evidence>
<sequence length="127" mass="14481">MELSLEGRGASWATFGSVFFGFQFEKKTFKNGIIYPDLIKAEAEIEIESGITTDPASSFDTKPITNCSRFTRTELRASAIYNKNYESETAGRIINMGESINRSKTSARSRWQRDQVQGRKRDRAWKP</sequence>
<organism evidence="2 3">
    <name type="scientific">Eumeta variegata</name>
    <name type="common">Bagworm moth</name>
    <name type="synonym">Eumeta japonica</name>
    <dbReference type="NCBI Taxonomy" id="151549"/>
    <lineage>
        <taxon>Eukaryota</taxon>
        <taxon>Metazoa</taxon>
        <taxon>Ecdysozoa</taxon>
        <taxon>Arthropoda</taxon>
        <taxon>Hexapoda</taxon>
        <taxon>Insecta</taxon>
        <taxon>Pterygota</taxon>
        <taxon>Neoptera</taxon>
        <taxon>Endopterygota</taxon>
        <taxon>Lepidoptera</taxon>
        <taxon>Glossata</taxon>
        <taxon>Ditrysia</taxon>
        <taxon>Tineoidea</taxon>
        <taxon>Psychidae</taxon>
        <taxon>Oiketicinae</taxon>
        <taxon>Eumeta</taxon>
    </lineage>
</organism>
<dbReference type="EMBL" id="BGZK01000574">
    <property type="protein sequence ID" value="GBP51123.1"/>
    <property type="molecule type" value="Genomic_DNA"/>
</dbReference>
<dbReference type="AlphaFoldDB" id="A0A4C1WJD5"/>